<dbReference type="EMBL" id="LNTY01000034">
    <property type="protein sequence ID" value="KXF81520.1"/>
    <property type="molecule type" value="Genomic_DNA"/>
</dbReference>
<organism evidence="1 2">
    <name type="scientific">Enterovibrio coralii</name>
    <dbReference type="NCBI Taxonomy" id="294935"/>
    <lineage>
        <taxon>Bacteria</taxon>
        <taxon>Pseudomonadati</taxon>
        <taxon>Pseudomonadota</taxon>
        <taxon>Gammaproteobacteria</taxon>
        <taxon>Vibrionales</taxon>
        <taxon>Vibrionaceae</taxon>
        <taxon>Enterovibrio</taxon>
    </lineage>
</organism>
<name>A0A135I7T0_9GAMM</name>
<evidence type="ECO:0000313" key="1">
    <source>
        <dbReference type="EMBL" id="KXF81520.1"/>
    </source>
</evidence>
<dbReference type="STRING" id="294935.ATN88_02115"/>
<dbReference type="AlphaFoldDB" id="A0A135I7T0"/>
<evidence type="ECO:0000313" key="2">
    <source>
        <dbReference type="Proteomes" id="UP000070529"/>
    </source>
</evidence>
<reference evidence="1 2" key="1">
    <citation type="submission" date="2015-11" db="EMBL/GenBank/DDBJ databases">
        <title>Genomic Taxonomy of the Vibrionaceae.</title>
        <authorList>
            <person name="Gomez-Gil B."/>
            <person name="Enciso-Ibarra J."/>
        </authorList>
    </citation>
    <scope>NUCLEOTIDE SEQUENCE [LARGE SCALE GENOMIC DNA]</scope>
    <source>
        <strain evidence="1 2">CAIM 912</strain>
    </source>
</reference>
<gene>
    <name evidence="1" type="ORF">ATN88_02115</name>
</gene>
<dbReference type="Proteomes" id="UP000070529">
    <property type="component" value="Unassembled WGS sequence"/>
</dbReference>
<proteinExistence type="predicted"/>
<sequence>MAHIACESYLMFLSFDDWGRSSEDDLIPIRLGEDDAVTSGMKGRTIPAAIKNNQKGRLR</sequence>
<keyword evidence="2" id="KW-1185">Reference proteome</keyword>
<protein>
    <submittedName>
        <fullName evidence="1">Uncharacterized protein</fullName>
    </submittedName>
</protein>
<comment type="caution">
    <text evidence="1">The sequence shown here is derived from an EMBL/GenBank/DDBJ whole genome shotgun (WGS) entry which is preliminary data.</text>
</comment>
<accession>A0A135I7T0</accession>